<gene>
    <name evidence="3" type="ORF">PCOR1329_LOCUS47335</name>
</gene>
<feature type="compositionally biased region" description="Pro residues" evidence="1">
    <location>
        <begin position="276"/>
        <end position="288"/>
    </location>
</feature>
<keyword evidence="2" id="KW-0812">Transmembrane</keyword>
<keyword evidence="2" id="KW-0472">Membrane</keyword>
<keyword evidence="4" id="KW-1185">Reference proteome</keyword>
<dbReference type="EMBL" id="CAUYUJ010015704">
    <property type="protein sequence ID" value="CAK0857155.1"/>
    <property type="molecule type" value="Genomic_DNA"/>
</dbReference>
<evidence type="ECO:0000256" key="1">
    <source>
        <dbReference type="SAM" id="MobiDB-lite"/>
    </source>
</evidence>
<protein>
    <recommendedName>
        <fullName evidence="5">Cellulase</fullName>
    </recommendedName>
</protein>
<feature type="region of interest" description="Disordered" evidence="1">
    <location>
        <begin position="271"/>
        <end position="292"/>
    </location>
</feature>
<reference evidence="3" key="1">
    <citation type="submission" date="2023-10" db="EMBL/GenBank/DDBJ databases">
        <authorList>
            <person name="Chen Y."/>
            <person name="Shah S."/>
            <person name="Dougan E. K."/>
            <person name="Thang M."/>
            <person name="Chan C."/>
        </authorList>
    </citation>
    <scope>NUCLEOTIDE SEQUENCE [LARGE SCALE GENOMIC DNA]</scope>
</reference>
<dbReference type="Proteomes" id="UP001189429">
    <property type="component" value="Unassembled WGS sequence"/>
</dbReference>
<comment type="caution">
    <text evidence="3">The sequence shown here is derived from an EMBL/GenBank/DDBJ whole genome shotgun (WGS) entry which is preliminary data.</text>
</comment>
<name>A0ABN9UCL0_9DINO</name>
<sequence>MPPRDRAGVPLPSFLQLHSGEGARRSLCGSGHFGPGLLRPPQAPPPVCLPPPARRPAPTAAGSLGPGRDMWSRLGYGGAGYGGDGGAAAGCGAGHYGGYSSGYGGYGAGYRSGYATVASEDCCAAACGTGAGAGPGGAPVCGEECGTSSCCGSGRETDVLGYVGPGGDYAQQTTYKYVGGGAGQFGVVRMPGASSSCCLLLVPLGFLLLLLPLLAWMFWPQTTTTTTTPLVVTTTTHVDPTTTAIDCDAGDEDLWSDKKKESCCDRTGKGCSTITSPPPPRPRLPAAPPTTTTSPCPIDCSAGYNDMGPFQWVHGWSAAKKIYCCKVAGKGCASELPPPSGNLPSGIPPEPVEREYDCDAGYHDCPKCLKESWSPMKMDWCCKTRGKGCVNNS</sequence>
<evidence type="ECO:0008006" key="5">
    <source>
        <dbReference type="Google" id="ProtNLM"/>
    </source>
</evidence>
<keyword evidence="2" id="KW-1133">Transmembrane helix</keyword>
<evidence type="ECO:0000256" key="2">
    <source>
        <dbReference type="SAM" id="Phobius"/>
    </source>
</evidence>
<proteinExistence type="predicted"/>
<organism evidence="3 4">
    <name type="scientific">Prorocentrum cordatum</name>
    <dbReference type="NCBI Taxonomy" id="2364126"/>
    <lineage>
        <taxon>Eukaryota</taxon>
        <taxon>Sar</taxon>
        <taxon>Alveolata</taxon>
        <taxon>Dinophyceae</taxon>
        <taxon>Prorocentrales</taxon>
        <taxon>Prorocentraceae</taxon>
        <taxon>Prorocentrum</taxon>
    </lineage>
</organism>
<accession>A0ABN9UCL0</accession>
<evidence type="ECO:0000313" key="3">
    <source>
        <dbReference type="EMBL" id="CAK0857155.1"/>
    </source>
</evidence>
<evidence type="ECO:0000313" key="4">
    <source>
        <dbReference type="Proteomes" id="UP001189429"/>
    </source>
</evidence>
<feature type="transmembrane region" description="Helical" evidence="2">
    <location>
        <begin position="198"/>
        <end position="219"/>
    </location>
</feature>